<gene>
    <name evidence="3" type="ORF">Pcinc_004463</name>
</gene>
<dbReference type="Pfam" id="PF00050">
    <property type="entry name" value="Kazal_1"/>
    <property type="match status" value="1"/>
</dbReference>
<dbReference type="InterPro" id="IPR036058">
    <property type="entry name" value="Kazal_dom_sf"/>
</dbReference>
<proteinExistence type="predicted"/>
<feature type="signal peptide" evidence="1">
    <location>
        <begin position="1"/>
        <end position="21"/>
    </location>
</feature>
<accession>A0AAE1L1G4</accession>
<dbReference type="Proteomes" id="UP001286313">
    <property type="component" value="Unassembled WGS sequence"/>
</dbReference>
<dbReference type="AlphaFoldDB" id="A0AAE1L1G4"/>
<dbReference type="EMBL" id="JAWQEG010000320">
    <property type="protein sequence ID" value="KAK3891652.1"/>
    <property type="molecule type" value="Genomic_DNA"/>
</dbReference>
<name>A0AAE1L1G4_PETCI</name>
<evidence type="ECO:0000313" key="4">
    <source>
        <dbReference type="Proteomes" id="UP001286313"/>
    </source>
</evidence>
<dbReference type="PROSITE" id="PS51465">
    <property type="entry name" value="KAZAL_2"/>
    <property type="match status" value="1"/>
</dbReference>
<reference evidence="3" key="1">
    <citation type="submission" date="2023-10" db="EMBL/GenBank/DDBJ databases">
        <title>Genome assemblies of two species of porcelain crab, Petrolisthes cinctipes and Petrolisthes manimaculis (Anomura: Porcellanidae).</title>
        <authorList>
            <person name="Angst P."/>
        </authorList>
    </citation>
    <scope>NUCLEOTIDE SEQUENCE</scope>
    <source>
        <strain evidence="3">PB745_01</strain>
        <tissue evidence="3">Gill</tissue>
    </source>
</reference>
<evidence type="ECO:0000256" key="1">
    <source>
        <dbReference type="SAM" id="SignalP"/>
    </source>
</evidence>
<dbReference type="Gene3D" id="3.30.60.30">
    <property type="match status" value="1"/>
</dbReference>
<keyword evidence="1" id="KW-0732">Signal</keyword>
<comment type="caution">
    <text evidence="3">The sequence shown here is derived from an EMBL/GenBank/DDBJ whole genome shotgun (WGS) entry which is preliminary data.</text>
</comment>
<evidence type="ECO:0000313" key="3">
    <source>
        <dbReference type="EMBL" id="KAK3891652.1"/>
    </source>
</evidence>
<keyword evidence="4" id="KW-1185">Reference proteome</keyword>
<feature type="chain" id="PRO_5042171425" description="Kazal-like domain-containing protein" evidence="1">
    <location>
        <begin position="22"/>
        <end position="97"/>
    </location>
</feature>
<dbReference type="SUPFAM" id="SSF100895">
    <property type="entry name" value="Kazal-type serine protease inhibitors"/>
    <property type="match status" value="1"/>
</dbReference>
<sequence length="97" mass="10815">MMKSLSLSVLLLVVVVGLVNCACKHESPGGLFRSVEGCPINRMYRPICGTDDCTYINDDALTCAQKDDRRRNLQDEEVVRMAYPGMCNEEGNENNEV</sequence>
<dbReference type="InterPro" id="IPR002350">
    <property type="entry name" value="Kazal_dom"/>
</dbReference>
<feature type="domain" description="Kazal-like" evidence="2">
    <location>
        <begin position="32"/>
        <end position="89"/>
    </location>
</feature>
<evidence type="ECO:0000259" key="2">
    <source>
        <dbReference type="PROSITE" id="PS51465"/>
    </source>
</evidence>
<organism evidence="3 4">
    <name type="scientific">Petrolisthes cinctipes</name>
    <name type="common">Flat porcelain crab</name>
    <dbReference type="NCBI Taxonomy" id="88211"/>
    <lineage>
        <taxon>Eukaryota</taxon>
        <taxon>Metazoa</taxon>
        <taxon>Ecdysozoa</taxon>
        <taxon>Arthropoda</taxon>
        <taxon>Crustacea</taxon>
        <taxon>Multicrustacea</taxon>
        <taxon>Malacostraca</taxon>
        <taxon>Eumalacostraca</taxon>
        <taxon>Eucarida</taxon>
        <taxon>Decapoda</taxon>
        <taxon>Pleocyemata</taxon>
        <taxon>Anomura</taxon>
        <taxon>Galatheoidea</taxon>
        <taxon>Porcellanidae</taxon>
        <taxon>Petrolisthes</taxon>
    </lineage>
</organism>
<protein>
    <recommendedName>
        <fullName evidence="2">Kazal-like domain-containing protein</fullName>
    </recommendedName>
</protein>